<proteinExistence type="predicted"/>
<protein>
    <submittedName>
        <fullName evidence="1">Uncharacterized protein</fullName>
    </submittedName>
</protein>
<accession>A0ABT3XQ07</accession>
<keyword evidence="2" id="KW-1185">Reference proteome</keyword>
<organism evidence="1 2">
    <name type="scientific">Chryseobacterium formosus</name>
    <dbReference type="NCBI Taxonomy" id="1537363"/>
    <lineage>
        <taxon>Bacteria</taxon>
        <taxon>Pseudomonadati</taxon>
        <taxon>Bacteroidota</taxon>
        <taxon>Flavobacteriia</taxon>
        <taxon>Flavobacteriales</taxon>
        <taxon>Weeksellaceae</taxon>
        <taxon>Chryseobacterium group</taxon>
        <taxon>Chryseobacterium</taxon>
    </lineage>
</organism>
<gene>
    <name evidence="1" type="ORF">OF897_06695</name>
</gene>
<evidence type="ECO:0000313" key="2">
    <source>
        <dbReference type="Proteomes" id="UP001073122"/>
    </source>
</evidence>
<comment type="caution">
    <text evidence="1">The sequence shown here is derived from an EMBL/GenBank/DDBJ whole genome shotgun (WGS) entry which is preliminary data.</text>
</comment>
<sequence length="67" mass="7559">MTKKGLYSFDKTCVNNYFDSNYHLVASPSMPLTLKDLPKDIFEILIKATYAEGNLNITSNIDVSKIL</sequence>
<evidence type="ECO:0000313" key="1">
    <source>
        <dbReference type="EMBL" id="MCX8523607.1"/>
    </source>
</evidence>
<dbReference type="Proteomes" id="UP001073122">
    <property type="component" value="Unassembled WGS sequence"/>
</dbReference>
<name>A0ABT3XQ07_9FLAO</name>
<reference evidence="1" key="1">
    <citation type="submission" date="2022-10" db="EMBL/GenBank/DDBJ databases">
        <title>Chryseobacterium sp. nov., a novel bacterial species.</title>
        <authorList>
            <person name="Cao Y."/>
        </authorList>
    </citation>
    <scope>NUCLEOTIDE SEQUENCE</scope>
    <source>
        <strain evidence="1">CCTCC AB2015118</strain>
    </source>
</reference>
<dbReference type="EMBL" id="JAOVZW010000008">
    <property type="protein sequence ID" value="MCX8523607.1"/>
    <property type="molecule type" value="Genomic_DNA"/>
</dbReference>
<dbReference type="RefSeq" id="WP_267264917.1">
    <property type="nucleotide sequence ID" value="NZ_JAOVZW010000008.1"/>
</dbReference>